<reference evidence="14" key="2">
    <citation type="journal article" date="2021" name="Microbiome">
        <title>Successional dynamics and alternative stable states in a saline activated sludge microbial community over 9 years.</title>
        <authorList>
            <person name="Wang Y."/>
            <person name="Ye J."/>
            <person name="Ju F."/>
            <person name="Liu L."/>
            <person name="Boyd J.A."/>
            <person name="Deng Y."/>
            <person name="Parks D.H."/>
            <person name="Jiang X."/>
            <person name="Yin X."/>
            <person name="Woodcroft B.J."/>
            <person name="Tyson G.W."/>
            <person name="Hugenholtz P."/>
            <person name="Polz M.F."/>
            <person name="Zhang T."/>
        </authorList>
    </citation>
    <scope>NUCLEOTIDE SEQUENCE</scope>
    <source>
        <strain evidence="14">HKST-UBA79</strain>
    </source>
</reference>
<feature type="domain" description="Tetrahydrofolate dehydrogenase/cyclohydrolase catalytic" evidence="12">
    <location>
        <begin position="4"/>
        <end position="115"/>
    </location>
</feature>
<reference evidence="14" key="1">
    <citation type="submission" date="2020-04" db="EMBL/GenBank/DDBJ databases">
        <authorList>
            <person name="Zhang T."/>
        </authorList>
    </citation>
    <scope>NUCLEOTIDE SEQUENCE</scope>
    <source>
        <strain evidence="14">HKST-UBA79</strain>
    </source>
</reference>
<dbReference type="EC" id="1.5.1.5" evidence="11"/>
<keyword evidence="7 11" id="KW-0560">Oxidoreductase</keyword>
<evidence type="ECO:0000259" key="12">
    <source>
        <dbReference type="Pfam" id="PF00763"/>
    </source>
</evidence>
<dbReference type="GO" id="GO:0009086">
    <property type="term" value="P:methionine biosynthetic process"/>
    <property type="evidence" value="ECO:0007669"/>
    <property type="project" value="UniProtKB-KW"/>
</dbReference>
<protein>
    <recommendedName>
        <fullName evidence="11">Bifunctional protein FolD</fullName>
    </recommendedName>
    <domain>
        <recommendedName>
            <fullName evidence="11">Methylenetetrahydrofolate dehydrogenase</fullName>
            <ecNumber evidence="11">1.5.1.5</ecNumber>
        </recommendedName>
    </domain>
    <domain>
        <recommendedName>
            <fullName evidence="11">Methenyltetrahydrofolate cyclohydrolase</fullName>
            <ecNumber evidence="11">3.5.4.9</ecNumber>
        </recommendedName>
    </domain>
</protein>
<evidence type="ECO:0000256" key="9">
    <source>
        <dbReference type="ARBA" id="ARBA00023167"/>
    </source>
</evidence>
<gene>
    <name evidence="11" type="primary">folD</name>
    <name evidence="14" type="ORF">KC980_03745</name>
</gene>
<keyword evidence="3 11" id="KW-0554">One-carbon metabolism</keyword>
<keyword evidence="6 11" id="KW-0521">NADP</keyword>
<keyword evidence="8 11" id="KW-0368">Histidine biosynthesis</keyword>
<keyword evidence="11" id="KW-0028">Amino-acid biosynthesis</keyword>
<evidence type="ECO:0000256" key="3">
    <source>
        <dbReference type="ARBA" id="ARBA00022563"/>
    </source>
</evidence>
<evidence type="ECO:0000256" key="8">
    <source>
        <dbReference type="ARBA" id="ARBA00023102"/>
    </source>
</evidence>
<evidence type="ECO:0000259" key="13">
    <source>
        <dbReference type="Pfam" id="PF02882"/>
    </source>
</evidence>
<keyword evidence="4 11" id="KW-0658">Purine biosynthesis</keyword>
<dbReference type="Pfam" id="PF02882">
    <property type="entry name" value="THF_DHG_CYH_C"/>
    <property type="match status" value="1"/>
</dbReference>
<dbReference type="InterPro" id="IPR046346">
    <property type="entry name" value="Aminoacid_DH-like_N_sf"/>
</dbReference>
<comment type="function">
    <text evidence="11">Catalyzes the oxidation of 5,10-methylenetetrahydrofolate to 5,10-methenyltetrahydrofolate and then the hydrolysis of 5,10-methenyltetrahydrofolate to 10-formyltetrahydrofolate.</text>
</comment>
<dbReference type="EMBL" id="JAGQNX010000118">
    <property type="protein sequence ID" value="MCA9308601.1"/>
    <property type="molecule type" value="Genomic_DNA"/>
</dbReference>
<evidence type="ECO:0000313" key="15">
    <source>
        <dbReference type="Proteomes" id="UP000740557"/>
    </source>
</evidence>
<evidence type="ECO:0000256" key="10">
    <source>
        <dbReference type="ARBA" id="ARBA00023268"/>
    </source>
</evidence>
<dbReference type="GO" id="GO:0035999">
    <property type="term" value="P:tetrahydrofolate interconversion"/>
    <property type="evidence" value="ECO:0007669"/>
    <property type="project" value="UniProtKB-UniRule"/>
</dbReference>
<keyword evidence="9 11" id="KW-0486">Methionine biosynthesis</keyword>
<evidence type="ECO:0000256" key="2">
    <source>
        <dbReference type="ARBA" id="ARBA00011738"/>
    </source>
</evidence>
<dbReference type="GO" id="GO:0004477">
    <property type="term" value="F:methenyltetrahydrofolate cyclohydrolase activity"/>
    <property type="evidence" value="ECO:0007669"/>
    <property type="project" value="UniProtKB-UniRule"/>
</dbReference>
<evidence type="ECO:0000256" key="4">
    <source>
        <dbReference type="ARBA" id="ARBA00022755"/>
    </source>
</evidence>
<keyword evidence="10 11" id="KW-0511">Multifunctional enzyme</keyword>
<dbReference type="InterPro" id="IPR000672">
    <property type="entry name" value="THF_DH/CycHdrlase"/>
</dbReference>
<sequence length="280" mass="30296">MIELNGTTLAEELYVNLRKRIASLNKTPNLVVVLVGEDAASKIYVKNKQKKAIELGINCEVKTLPNNVTQKELQNLIKILNNNSNVHGILVQLPLPPHLDYTLLIENIALEKDVDGLNSINLGRTIIKGSLKPTHISATAKACMYMLKSLDIDLTSKHVTIVNDSNLVGLPLSGMLLKEGCTVTICNKHTHNLIQHTNVADILVSGTGVAHLIGKQMVKEGAIVLDVGITKLNNKTVGDVDYEEVKNKVYAISPVPGGIGPLTIAMLLENVEEAAKIQNG</sequence>
<feature type="binding site" evidence="11">
    <location>
        <begin position="163"/>
        <end position="165"/>
    </location>
    <ligand>
        <name>NADP(+)</name>
        <dbReference type="ChEBI" id="CHEBI:58349"/>
    </ligand>
</feature>
<dbReference type="PANTHER" id="PTHR48099:SF5">
    <property type="entry name" value="C-1-TETRAHYDROFOLATE SYNTHASE, CYTOPLASMIC"/>
    <property type="match status" value="1"/>
</dbReference>
<dbReference type="InterPro" id="IPR036291">
    <property type="entry name" value="NAD(P)-bd_dom_sf"/>
</dbReference>
<dbReference type="Gene3D" id="3.40.50.720">
    <property type="entry name" value="NAD(P)-binding Rossmann-like Domain"/>
    <property type="match status" value="1"/>
</dbReference>
<comment type="caution">
    <text evidence="14">The sequence shown here is derived from an EMBL/GenBank/DDBJ whole genome shotgun (WGS) entry which is preliminary data.</text>
</comment>
<dbReference type="Pfam" id="PF00763">
    <property type="entry name" value="THF_DHG_CYH"/>
    <property type="match status" value="1"/>
</dbReference>
<name>A0A955EBV1_UNCKA</name>
<comment type="pathway">
    <text evidence="1 11">One-carbon metabolism; tetrahydrofolate interconversion.</text>
</comment>
<proteinExistence type="inferred from homology"/>
<keyword evidence="5 11" id="KW-0378">Hydrolase</keyword>
<feature type="domain" description="Tetrahydrofolate dehydrogenase/cyclohydrolase NAD(P)-binding" evidence="13">
    <location>
        <begin position="138"/>
        <end position="278"/>
    </location>
</feature>
<dbReference type="SUPFAM" id="SSF53223">
    <property type="entry name" value="Aminoacid dehydrogenase-like, N-terminal domain"/>
    <property type="match status" value="1"/>
</dbReference>
<comment type="subunit">
    <text evidence="2 11">Homodimer.</text>
</comment>
<dbReference type="GO" id="GO:0004488">
    <property type="term" value="F:methylenetetrahydrofolate dehydrogenase (NADP+) activity"/>
    <property type="evidence" value="ECO:0007669"/>
    <property type="project" value="UniProtKB-UniRule"/>
</dbReference>
<evidence type="ECO:0000256" key="5">
    <source>
        <dbReference type="ARBA" id="ARBA00022801"/>
    </source>
</evidence>
<dbReference type="AlphaFoldDB" id="A0A955EBV1"/>
<dbReference type="CDD" id="cd01080">
    <property type="entry name" value="NAD_bind_m-THF_DH_Cyclohyd"/>
    <property type="match status" value="1"/>
</dbReference>
<dbReference type="InterPro" id="IPR020631">
    <property type="entry name" value="THF_DH/CycHdrlase_NAD-bd_dom"/>
</dbReference>
<accession>A0A955EBV1</accession>
<evidence type="ECO:0000256" key="6">
    <source>
        <dbReference type="ARBA" id="ARBA00022857"/>
    </source>
</evidence>
<dbReference type="PANTHER" id="PTHR48099">
    <property type="entry name" value="C-1-TETRAHYDROFOLATE SYNTHASE, CYTOPLASMIC-RELATED"/>
    <property type="match status" value="1"/>
</dbReference>
<comment type="catalytic activity">
    <reaction evidence="11">
        <text>(6R)-5,10-methenyltetrahydrofolate + H2O = (6R)-10-formyltetrahydrofolate + H(+)</text>
        <dbReference type="Rhea" id="RHEA:23700"/>
        <dbReference type="ChEBI" id="CHEBI:15377"/>
        <dbReference type="ChEBI" id="CHEBI:15378"/>
        <dbReference type="ChEBI" id="CHEBI:57455"/>
        <dbReference type="ChEBI" id="CHEBI:195366"/>
        <dbReference type="EC" id="3.5.4.9"/>
    </reaction>
</comment>
<organism evidence="14 15">
    <name type="scientific">candidate division WWE3 bacterium</name>
    <dbReference type="NCBI Taxonomy" id="2053526"/>
    <lineage>
        <taxon>Bacteria</taxon>
        <taxon>Katanobacteria</taxon>
    </lineage>
</organism>
<feature type="binding site" evidence="11">
    <location>
        <position position="229"/>
    </location>
    <ligand>
        <name>NADP(+)</name>
        <dbReference type="ChEBI" id="CHEBI:58349"/>
    </ligand>
</feature>
<evidence type="ECO:0000256" key="7">
    <source>
        <dbReference type="ARBA" id="ARBA00023002"/>
    </source>
</evidence>
<dbReference type="GO" id="GO:0006164">
    <property type="term" value="P:purine nucleotide biosynthetic process"/>
    <property type="evidence" value="ECO:0007669"/>
    <property type="project" value="UniProtKB-KW"/>
</dbReference>
<dbReference type="SUPFAM" id="SSF51735">
    <property type="entry name" value="NAD(P)-binding Rossmann-fold domains"/>
    <property type="match status" value="1"/>
</dbReference>
<dbReference type="GO" id="GO:0000105">
    <property type="term" value="P:L-histidine biosynthetic process"/>
    <property type="evidence" value="ECO:0007669"/>
    <property type="project" value="UniProtKB-KW"/>
</dbReference>
<dbReference type="FunFam" id="3.40.50.10860:FF:000005">
    <property type="entry name" value="C-1-tetrahydrofolate synthase, cytoplasmic, putative"/>
    <property type="match status" value="1"/>
</dbReference>
<comment type="caution">
    <text evidence="11">Lacks conserved residue(s) required for the propagation of feature annotation.</text>
</comment>
<evidence type="ECO:0000313" key="14">
    <source>
        <dbReference type="EMBL" id="MCA9308601.1"/>
    </source>
</evidence>
<evidence type="ECO:0000256" key="11">
    <source>
        <dbReference type="HAMAP-Rule" id="MF_01576"/>
    </source>
</evidence>
<dbReference type="EC" id="3.5.4.9" evidence="11"/>
<dbReference type="HAMAP" id="MF_01576">
    <property type="entry name" value="THF_DHG_CYH"/>
    <property type="match status" value="1"/>
</dbReference>
<dbReference type="PRINTS" id="PR00085">
    <property type="entry name" value="THFDHDRGNASE"/>
</dbReference>
<comment type="catalytic activity">
    <reaction evidence="11">
        <text>(6R)-5,10-methylene-5,6,7,8-tetrahydrofolate + NADP(+) = (6R)-5,10-methenyltetrahydrofolate + NADPH</text>
        <dbReference type="Rhea" id="RHEA:22812"/>
        <dbReference type="ChEBI" id="CHEBI:15636"/>
        <dbReference type="ChEBI" id="CHEBI:57455"/>
        <dbReference type="ChEBI" id="CHEBI:57783"/>
        <dbReference type="ChEBI" id="CHEBI:58349"/>
        <dbReference type="EC" id="1.5.1.5"/>
    </reaction>
</comment>
<dbReference type="InterPro" id="IPR020630">
    <property type="entry name" value="THF_DH/CycHdrlase_cat_dom"/>
</dbReference>
<dbReference type="Proteomes" id="UP000740557">
    <property type="component" value="Unassembled WGS sequence"/>
</dbReference>
<dbReference type="Gene3D" id="3.40.50.10860">
    <property type="entry name" value="Leucine Dehydrogenase, chain A, domain 1"/>
    <property type="match status" value="1"/>
</dbReference>
<evidence type="ECO:0000256" key="1">
    <source>
        <dbReference type="ARBA" id="ARBA00004777"/>
    </source>
</evidence>
<comment type="similarity">
    <text evidence="11">Belongs to the tetrahydrofolate dehydrogenase/cyclohydrolase family.</text>
</comment>
<dbReference type="GO" id="GO:0005829">
    <property type="term" value="C:cytosol"/>
    <property type="evidence" value="ECO:0007669"/>
    <property type="project" value="TreeGrafter"/>
</dbReference>